<feature type="transmembrane region" description="Helical" evidence="8">
    <location>
        <begin position="286"/>
        <end position="306"/>
    </location>
</feature>
<evidence type="ECO:0000256" key="4">
    <source>
        <dbReference type="ARBA" id="ARBA00022982"/>
    </source>
</evidence>
<evidence type="ECO:0000256" key="1">
    <source>
        <dbReference type="ARBA" id="ARBA00004370"/>
    </source>
</evidence>
<reference evidence="11 12" key="1">
    <citation type="submission" date="2024-09" db="EMBL/GenBank/DDBJ databases">
        <title>Itraconazole resistance in Madurella fahalii resulting from another homologue of gene encoding cytochrome P450 14-alpha sterol demethylase (CYP51).</title>
        <authorList>
            <person name="Yoshioka I."/>
            <person name="Fahal A.H."/>
            <person name="Kaneko S."/>
            <person name="Yaguchi T."/>
        </authorList>
    </citation>
    <scope>NUCLEOTIDE SEQUENCE [LARGE SCALE GENOMIC DNA]</scope>
    <source>
        <strain evidence="11 12">IFM 68171</strain>
    </source>
</reference>
<feature type="transmembrane region" description="Helical" evidence="8">
    <location>
        <begin position="389"/>
        <end position="408"/>
    </location>
</feature>
<feature type="transmembrane region" description="Helical" evidence="8">
    <location>
        <begin position="318"/>
        <end position="339"/>
    </location>
</feature>
<evidence type="ECO:0000256" key="9">
    <source>
        <dbReference type="SAM" id="SignalP"/>
    </source>
</evidence>
<keyword evidence="5 8" id="KW-1133">Transmembrane helix</keyword>
<evidence type="ECO:0000313" key="12">
    <source>
        <dbReference type="Proteomes" id="UP001628179"/>
    </source>
</evidence>
<evidence type="ECO:0000256" key="2">
    <source>
        <dbReference type="ARBA" id="ARBA00022448"/>
    </source>
</evidence>
<dbReference type="SUPFAM" id="SSF49344">
    <property type="entry name" value="CBD9-like"/>
    <property type="match status" value="2"/>
</dbReference>
<dbReference type="SMART" id="SM00665">
    <property type="entry name" value="B561"/>
    <property type="match status" value="1"/>
</dbReference>
<organism evidence="11 12">
    <name type="scientific">Madurella fahalii</name>
    <dbReference type="NCBI Taxonomy" id="1157608"/>
    <lineage>
        <taxon>Eukaryota</taxon>
        <taxon>Fungi</taxon>
        <taxon>Dikarya</taxon>
        <taxon>Ascomycota</taxon>
        <taxon>Pezizomycotina</taxon>
        <taxon>Sordariomycetes</taxon>
        <taxon>Sordariomycetidae</taxon>
        <taxon>Sordariales</taxon>
        <taxon>Sordariales incertae sedis</taxon>
        <taxon>Madurella</taxon>
    </lineage>
</organism>
<dbReference type="PANTHER" id="PTHR47797:SF3">
    <property type="entry name" value="CYTOCHROME B561 DOMAIN-CONTAINING PROTEIN"/>
    <property type="match status" value="1"/>
</dbReference>
<name>A0ABQ0G4D9_9PEZI</name>
<feature type="region of interest" description="Disordered" evidence="7">
    <location>
        <begin position="466"/>
        <end position="520"/>
    </location>
</feature>
<dbReference type="Gene3D" id="2.60.40.1210">
    <property type="entry name" value="Cellobiose dehydrogenase, cytochrome domain"/>
    <property type="match status" value="1"/>
</dbReference>
<dbReference type="InterPro" id="IPR006593">
    <property type="entry name" value="Cyt_b561/ferric_Rdtase_TM"/>
</dbReference>
<evidence type="ECO:0000256" key="6">
    <source>
        <dbReference type="ARBA" id="ARBA00023136"/>
    </source>
</evidence>
<dbReference type="Proteomes" id="UP001628179">
    <property type="component" value="Unassembled WGS sequence"/>
</dbReference>
<feature type="region of interest" description="Disordered" evidence="7">
    <location>
        <begin position="138"/>
        <end position="168"/>
    </location>
</feature>
<dbReference type="Gene3D" id="1.20.120.1770">
    <property type="match status" value="1"/>
</dbReference>
<comment type="caution">
    <text evidence="11">The sequence shown here is derived from an EMBL/GenBank/DDBJ whole genome shotgun (WGS) entry which is preliminary data.</text>
</comment>
<evidence type="ECO:0000313" key="11">
    <source>
        <dbReference type="EMBL" id="GAB1312612.1"/>
    </source>
</evidence>
<dbReference type="InterPro" id="IPR015920">
    <property type="entry name" value="Cellobiose_DH-like_cyt"/>
</dbReference>
<feature type="domain" description="Cytochrome b561" evidence="10">
    <location>
        <begin position="248"/>
        <end position="439"/>
    </location>
</feature>
<evidence type="ECO:0000256" key="7">
    <source>
        <dbReference type="SAM" id="MobiDB-lite"/>
    </source>
</evidence>
<feature type="compositionally biased region" description="Basic and acidic residues" evidence="7">
    <location>
        <begin position="138"/>
        <end position="156"/>
    </location>
</feature>
<keyword evidence="2" id="KW-0813">Transport</keyword>
<dbReference type="PROSITE" id="PS50939">
    <property type="entry name" value="CYTOCHROME_B561"/>
    <property type="match status" value="1"/>
</dbReference>
<dbReference type="Pfam" id="PF03188">
    <property type="entry name" value="Cytochrom_B561"/>
    <property type="match status" value="1"/>
</dbReference>
<dbReference type="CDD" id="cd09630">
    <property type="entry name" value="CDH_like_cytochrome"/>
    <property type="match status" value="1"/>
</dbReference>
<proteinExistence type="predicted"/>
<evidence type="ECO:0000259" key="10">
    <source>
        <dbReference type="PROSITE" id="PS50939"/>
    </source>
</evidence>
<feature type="compositionally biased region" description="Basic and acidic residues" evidence="7">
    <location>
        <begin position="493"/>
        <end position="520"/>
    </location>
</feature>
<dbReference type="GeneID" id="98173567"/>
<dbReference type="SMART" id="SM00664">
    <property type="entry name" value="DoH"/>
    <property type="match status" value="1"/>
</dbReference>
<keyword evidence="3 8" id="KW-0812">Transmembrane</keyword>
<keyword evidence="9" id="KW-0732">Signal</keyword>
<comment type="subcellular location">
    <subcellularLocation>
        <location evidence="1">Membrane</location>
    </subcellularLocation>
</comment>
<feature type="transmembrane region" description="Helical" evidence="8">
    <location>
        <begin position="351"/>
        <end position="368"/>
    </location>
</feature>
<feature type="chain" id="PRO_5047162990" description="Cytochrome b561 domain-containing protein" evidence="9">
    <location>
        <begin position="23"/>
        <end position="520"/>
    </location>
</feature>
<dbReference type="PANTHER" id="PTHR47797">
    <property type="entry name" value="DEHYDROGENASE, PUTATIVE (AFU_ORTHOLOGUE AFUA_8G05805)-RELATED"/>
    <property type="match status" value="1"/>
</dbReference>
<protein>
    <recommendedName>
        <fullName evidence="10">Cytochrome b561 domain-containing protein</fullName>
    </recommendedName>
</protein>
<keyword evidence="6 8" id="KW-0472">Membrane</keyword>
<feature type="signal peptide" evidence="9">
    <location>
        <begin position="1"/>
        <end position="22"/>
    </location>
</feature>
<keyword evidence="4" id="KW-0249">Electron transport</keyword>
<feature type="compositionally biased region" description="Acidic residues" evidence="7">
    <location>
        <begin position="470"/>
        <end position="492"/>
    </location>
</feature>
<dbReference type="RefSeq" id="XP_070914345.1">
    <property type="nucleotide sequence ID" value="XM_071058244.1"/>
</dbReference>
<dbReference type="EMBL" id="BAAFSV010000002">
    <property type="protein sequence ID" value="GAB1312612.1"/>
    <property type="molecule type" value="Genomic_DNA"/>
</dbReference>
<sequence>MTPFFLIALFFQLFLSIPSALAERVQYCRFGHQDAEIDFCMGVSSYLNTSTSHHDLNIALSVRRSSPLGWTAIGTGPSMAGALMFVVYGDPTSGRDPVVSIRTIDGHHQPRAISHFPISSRDGRLGADVRLTHAKWEPLHDGDNASLPRRHDDHDPPPPPPPSTGPTHAAVISLTCYSCGLFPGSSISATSSSQPWIWAWNDRQRFEADAYTADAHLTMHRHRAEGGGFGTFYVDMARAVSDAPAPAVPEPFVEGVTRLGTSDAPIGLGGWLASLWERPLPRAHGWLMSAAFLVVFPAGAVLIRLTKGAGKGTPFRRHWFAQATATALAWAGAAVGALMTGGRLPRTVHQWLGGGIVLALLVQSLLGWQHHVRFLRIRRRTWLSHAHIWLGRVIVAGGWVNVMLGMLLAGRGAFPVALVVALIVVEAIGLSFFLWRTQRAAAKKATSGGSEAHALMPRDDGTDEYFALELSDEDEDDEDNEGDDDDMSDQEDGDSKGKSKNGDYQTKRDVKIKVEEAEGE</sequence>
<gene>
    <name evidence="11" type="ORF">MFIFM68171_02822</name>
</gene>
<feature type="transmembrane region" description="Helical" evidence="8">
    <location>
        <begin position="414"/>
        <end position="435"/>
    </location>
</feature>
<dbReference type="InterPro" id="IPR005018">
    <property type="entry name" value="DOMON_domain"/>
</dbReference>
<evidence type="ECO:0000256" key="8">
    <source>
        <dbReference type="SAM" id="Phobius"/>
    </source>
</evidence>
<dbReference type="CDD" id="cd08760">
    <property type="entry name" value="Cyt_b561_FRRS1_like"/>
    <property type="match status" value="1"/>
</dbReference>
<accession>A0ABQ0G4D9</accession>
<evidence type="ECO:0000256" key="3">
    <source>
        <dbReference type="ARBA" id="ARBA00022692"/>
    </source>
</evidence>
<evidence type="ECO:0000256" key="5">
    <source>
        <dbReference type="ARBA" id="ARBA00022989"/>
    </source>
</evidence>
<keyword evidence="12" id="KW-1185">Reference proteome</keyword>